<dbReference type="PANTHER" id="PTHR10430">
    <property type="entry name" value="PEROXIREDOXIN"/>
    <property type="match status" value="1"/>
</dbReference>
<evidence type="ECO:0000256" key="2">
    <source>
        <dbReference type="ARBA" id="ARBA00022862"/>
    </source>
</evidence>
<keyword evidence="2" id="KW-0049">Antioxidant</keyword>
<dbReference type="GO" id="GO:0005737">
    <property type="term" value="C:cytoplasm"/>
    <property type="evidence" value="ECO:0007669"/>
    <property type="project" value="TreeGrafter"/>
</dbReference>
<keyword evidence="1" id="KW-0575">Peroxidase</keyword>
<dbReference type="GO" id="GO:0045454">
    <property type="term" value="P:cell redox homeostasis"/>
    <property type="evidence" value="ECO:0007669"/>
    <property type="project" value="TreeGrafter"/>
</dbReference>
<dbReference type="InterPro" id="IPR037944">
    <property type="entry name" value="PRX5-like"/>
</dbReference>
<evidence type="ECO:0000256" key="1">
    <source>
        <dbReference type="ARBA" id="ARBA00022559"/>
    </source>
</evidence>
<proteinExistence type="predicted"/>
<dbReference type="GO" id="GO:0008379">
    <property type="term" value="F:thioredoxin peroxidase activity"/>
    <property type="evidence" value="ECO:0007669"/>
    <property type="project" value="InterPro"/>
</dbReference>
<dbReference type="GO" id="GO:0042744">
    <property type="term" value="P:hydrogen peroxide catabolic process"/>
    <property type="evidence" value="ECO:0007669"/>
    <property type="project" value="TreeGrafter"/>
</dbReference>
<dbReference type="AlphaFoldDB" id="A0A2I0VC83"/>
<dbReference type="Gene3D" id="3.40.30.10">
    <property type="entry name" value="Glutaredoxin"/>
    <property type="match status" value="1"/>
</dbReference>
<dbReference type="PANTHER" id="PTHR10430:SF8">
    <property type="entry name" value="PEROXIREDOXIN-2A-RELATED"/>
    <property type="match status" value="1"/>
</dbReference>
<dbReference type="Proteomes" id="UP000233837">
    <property type="component" value="Unassembled WGS sequence"/>
</dbReference>
<name>A0A2I0VC83_9ASPA</name>
<dbReference type="STRING" id="906689.A0A2I0VC83"/>
<dbReference type="GO" id="GO:0034599">
    <property type="term" value="P:cellular response to oxidative stress"/>
    <property type="evidence" value="ECO:0007669"/>
    <property type="project" value="InterPro"/>
</dbReference>
<dbReference type="EMBL" id="KZ504849">
    <property type="protein sequence ID" value="PKU61016.1"/>
    <property type="molecule type" value="Genomic_DNA"/>
</dbReference>
<reference evidence="5 6" key="2">
    <citation type="journal article" date="2017" name="Nature">
        <title>The Apostasia genome and the evolution of orchids.</title>
        <authorList>
            <person name="Zhang G.Q."/>
            <person name="Liu K.W."/>
            <person name="Li Z."/>
            <person name="Lohaus R."/>
            <person name="Hsiao Y.Y."/>
            <person name="Niu S.C."/>
            <person name="Wang J.Y."/>
            <person name="Lin Y.C."/>
            <person name="Xu Q."/>
            <person name="Chen L.J."/>
            <person name="Yoshida K."/>
            <person name="Fujiwara S."/>
            <person name="Wang Z.W."/>
            <person name="Zhang Y.Q."/>
            <person name="Mitsuda N."/>
            <person name="Wang M."/>
            <person name="Liu G.H."/>
            <person name="Pecoraro L."/>
            <person name="Huang H.X."/>
            <person name="Xiao X.J."/>
            <person name="Lin M."/>
            <person name="Wu X.Y."/>
            <person name="Wu W.L."/>
            <person name="Chen Y.Y."/>
            <person name="Chang S.B."/>
            <person name="Sakamoto S."/>
            <person name="Ohme-Takagi M."/>
            <person name="Yagi M."/>
            <person name="Zeng S.J."/>
            <person name="Shen C.Y."/>
            <person name="Yeh C.M."/>
            <person name="Luo Y.B."/>
            <person name="Tsai W.C."/>
            <person name="Van de Peer Y."/>
            <person name="Liu Z.J."/>
        </authorList>
    </citation>
    <scope>NUCLEOTIDE SEQUENCE [LARGE SCALE GENOMIC DNA]</scope>
    <source>
        <tissue evidence="5">The whole plant</tissue>
    </source>
</reference>
<evidence type="ECO:0000256" key="3">
    <source>
        <dbReference type="ARBA" id="ARBA00023002"/>
    </source>
</evidence>
<dbReference type="OrthoDB" id="1882547at2759"/>
<evidence type="ECO:0000256" key="4">
    <source>
        <dbReference type="ARBA" id="ARBA00023284"/>
    </source>
</evidence>
<sequence>MKAWAKRYPDHSRVKFLAYESARMLGLELDRSEKAPAVHSHGYAFLLEDLKVEVANVKQGGDFTVSDAEEILESL</sequence>
<gene>
    <name evidence="5" type="primary">PRXIIC</name>
    <name evidence="5" type="ORF">MA16_Dca028369</name>
</gene>
<evidence type="ECO:0000313" key="6">
    <source>
        <dbReference type="Proteomes" id="UP000233837"/>
    </source>
</evidence>
<evidence type="ECO:0000313" key="5">
    <source>
        <dbReference type="EMBL" id="PKU61016.1"/>
    </source>
</evidence>
<keyword evidence="3" id="KW-0560">Oxidoreductase</keyword>
<organism evidence="5 6">
    <name type="scientific">Dendrobium catenatum</name>
    <dbReference type="NCBI Taxonomy" id="906689"/>
    <lineage>
        <taxon>Eukaryota</taxon>
        <taxon>Viridiplantae</taxon>
        <taxon>Streptophyta</taxon>
        <taxon>Embryophyta</taxon>
        <taxon>Tracheophyta</taxon>
        <taxon>Spermatophyta</taxon>
        <taxon>Magnoliopsida</taxon>
        <taxon>Liliopsida</taxon>
        <taxon>Asparagales</taxon>
        <taxon>Orchidaceae</taxon>
        <taxon>Epidendroideae</taxon>
        <taxon>Malaxideae</taxon>
        <taxon>Dendrobiinae</taxon>
        <taxon>Dendrobium</taxon>
    </lineage>
</organism>
<keyword evidence="6" id="KW-1185">Reference proteome</keyword>
<reference evidence="5 6" key="1">
    <citation type="journal article" date="2016" name="Sci. Rep.">
        <title>The Dendrobium catenatum Lindl. genome sequence provides insights into polysaccharide synthase, floral development and adaptive evolution.</title>
        <authorList>
            <person name="Zhang G.Q."/>
            <person name="Xu Q."/>
            <person name="Bian C."/>
            <person name="Tsai W.C."/>
            <person name="Yeh C.M."/>
            <person name="Liu K.W."/>
            <person name="Yoshida K."/>
            <person name="Zhang L.S."/>
            <person name="Chang S.B."/>
            <person name="Chen F."/>
            <person name="Shi Y."/>
            <person name="Su Y.Y."/>
            <person name="Zhang Y.Q."/>
            <person name="Chen L.J."/>
            <person name="Yin Y."/>
            <person name="Lin M."/>
            <person name="Huang H."/>
            <person name="Deng H."/>
            <person name="Wang Z.W."/>
            <person name="Zhu S.L."/>
            <person name="Zhao X."/>
            <person name="Deng C."/>
            <person name="Niu S.C."/>
            <person name="Huang J."/>
            <person name="Wang M."/>
            <person name="Liu G.H."/>
            <person name="Yang H.J."/>
            <person name="Xiao X.J."/>
            <person name="Hsiao Y.Y."/>
            <person name="Wu W.L."/>
            <person name="Chen Y.Y."/>
            <person name="Mitsuda N."/>
            <person name="Ohme-Takagi M."/>
            <person name="Luo Y.B."/>
            <person name="Van de Peer Y."/>
            <person name="Liu Z.J."/>
        </authorList>
    </citation>
    <scope>NUCLEOTIDE SEQUENCE [LARGE SCALE GENOMIC DNA]</scope>
    <source>
        <tissue evidence="5">The whole plant</tissue>
    </source>
</reference>
<keyword evidence="4" id="KW-0676">Redox-active center</keyword>
<accession>A0A2I0VC83</accession>
<protein>
    <submittedName>
        <fullName evidence="5">Peroxiredoxin-2C</fullName>
    </submittedName>
</protein>